<evidence type="ECO:0000313" key="3">
    <source>
        <dbReference type="EMBL" id="KAF9456716.1"/>
    </source>
</evidence>
<comment type="caution">
    <text evidence="3">The sequence shown here is derived from an EMBL/GenBank/DDBJ whole genome shotgun (WGS) entry which is preliminary data.</text>
</comment>
<feature type="transmembrane region" description="Helical" evidence="1">
    <location>
        <begin position="207"/>
        <end position="226"/>
    </location>
</feature>
<evidence type="ECO:0000313" key="4">
    <source>
        <dbReference type="Proteomes" id="UP000807353"/>
    </source>
</evidence>
<dbReference type="Pfam" id="PF20151">
    <property type="entry name" value="DUF6533"/>
    <property type="match status" value="1"/>
</dbReference>
<sequence>MSLADLLSSAIHDIQATRYAHLASGTIIIYDHLTTLDGEVELIWVTTIPKSSWSIGKWLFIICQQLRFFFTSPYSFFVSLFLPRLPLSGSQVPASCLRFFQWQGFTGLIACVIAQRKKNTNECTHVSLTSFLVILQMRIYALYSLNKKILALMAVCFIASVTVSATIMGMVVTDITGRPLTTLVAAAFRVTPTILFCVPSGVSKHFFAFWIPILFFESLLCSLALYKGFETFRSASSAFRSGRHLVDILVRDSVLYFLIMFATYLTCLLIWITARQTLLEIPIGFSVALSCVLGNRVILNVREVNRELEQARSRPRSVSVSQKVGDGHGEGYYGSSMGTSRVIVPGESSLTEFEMLQLRSLKAEP</sequence>
<feature type="transmembrane region" description="Helical" evidence="1">
    <location>
        <begin position="278"/>
        <end position="299"/>
    </location>
</feature>
<keyword evidence="4" id="KW-1185">Reference proteome</keyword>
<dbReference type="AlphaFoldDB" id="A0A9P5XVY5"/>
<keyword evidence="1" id="KW-1133">Transmembrane helix</keyword>
<evidence type="ECO:0000256" key="1">
    <source>
        <dbReference type="SAM" id="Phobius"/>
    </source>
</evidence>
<keyword evidence="1" id="KW-0812">Transmembrane</keyword>
<feature type="domain" description="DUF6533" evidence="2">
    <location>
        <begin position="19"/>
        <end position="63"/>
    </location>
</feature>
<accession>A0A9P5XVY5</accession>
<evidence type="ECO:0000259" key="2">
    <source>
        <dbReference type="Pfam" id="PF20151"/>
    </source>
</evidence>
<feature type="transmembrane region" description="Helical" evidence="1">
    <location>
        <begin position="253"/>
        <end position="272"/>
    </location>
</feature>
<organism evidence="3 4">
    <name type="scientific">Collybia nuda</name>
    <dbReference type="NCBI Taxonomy" id="64659"/>
    <lineage>
        <taxon>Eukaryota</taxon>
        <taxon>Fungi</taxon>
        <taxon>Dikarya</taxon>
        <taxon>Basidiomycota</taxon>
        <taxon>Agaricomycotina</taxon>
        <taxon>Agaricomycetes</taxon>
        <taxon>Agaricomycetidae</taxon>
        <taxon>Agaricales</taxon>
        <taxon>Tricholomatineae</taxon>
        <taxon>Clitocybaceae</taxon>
        <taxon>Collybia</taxon>
    </lineage>
</organism>
<gene>
    <name evidence="3" type="ORF">BDZ94DRAFT_1241328</name>
</gene>
<reference evidence="3" key="1">
    <citation type="submission" date="2020-11" db="EMBL/GenBank/DDBJ databases">
        <authorList>
            <consortium name="DOE Joint Genome Institute"/>
            <person name="Ahrendt S."/>
            <person name="Riley R."/>
            <person name="Andreopoulos W."/>
            <person name="Labutti K."/>
            <person name="Pangilinan J."/>
            <person name="Ruiz-Duenas F.J."/>
            <person name="Barrasa J.M."/>
            <person name="Sanchez-Garcia M."/>
            <person name="Camarero S."/>
            <person name="Miyauchi S."/>
            <person name="Serrano A."/>
            <person name="Linde D."/>
            <person name="Babiker R."/>
            <person name="Drula E."/>
            <person name="Ayuso-Fernandez I."/>
            <person name="Pacheco R."/>
            <person name="Padilla G."/>
            <person name="Ferreira P."/>
            <person name="Barriuso J."/>
            <person name="Kellner H."/>
            <person name="Castanera R."/>
            <person name="Alfaro M."/>
            <person name="Ramirez L."/>
            <person name="Pisabarro A.G."/>
            <person name="Kuo A."/>
            <person name="Tritt A."/>
            <person name="Lipzen A."/>
            <person name="He G."/>
            <person name="Yan M."/>
            <person name="Ng V."/>
            <person name="Cullen D."/>
            <person name="Martin F."/>
            <person name="Rosso M.-N."/>
            <person name="Henrissat B."/>
            <person name="Hibbett D."/>
            <person name="Martinez A.T."/>
            <person name="Grigoriev I.V."/>
        </authorList>
    </citation>
    <scope>NUCLEOTIDE SEQUENCE</scope>
    <source>
        <strain evidence="3">CBS 247.69</strain>
    </source>
</reference>
<dbReference type="OrthoDB" id="3349377at2759"/>
<feature type="transmembrane region" description="Helical" evidence="1">
    <location>
        <begin position="180"/>
        <end position="201"/>
    </location>
</feature>
<feature type="transmembrane region" description="Helical" evidence="1">
    <location>
        <begin position="149"/>
        <end position="173"/>
    </location>
</feature>
<name>A0A9P5XVY5_9AGAR</name>
<keyword evidence="1" id="KW-0472">Membrane</keyword>
<dbReference type="EMBL" id="MU150407">
    <property type="protein sequence ID" value="KAF9456716.1"/>
    <property type="molecule type" value="Genomic_DNA"/>
</dbReference>
<protein>
    <recommendedName>
        <fullName evidence="2">DUF6533 domain-containing protein</fullName>
    </recommendedName>
</protein>
<dbReference type="InterPro" id="IPR045340">
    <property type="entry name" value="DUF6533"/>
</dbReference>
<proteinExistence type="predicted"/>
<dbReference type="Proteomes" id="UP000807353">
    <property type="component" value="Unassembled WGS sequence"/>
</dbReference>